<accession>A0ABQ8G936</accession>
<feature type="domain" description="FAD-binding" evidence="4">
    <location>
        <begin position="18"/>
        <end position="382"/>
    </location>
</feature>
<evidence type="ECO:0000256" key="2">
    <source>
        <dbReference type="ARBA" id="ARBA00022827"/>
    </source>
</evidence>
<dbReference type="PRINTS" id="PR00420">
    <property type="entry name" value="RNGMNOXGNASE"/>
</dbReference>
<dbReference type="Proteomes" id="UP000774617">
    <property type="component" value="Unassembled WGS sequence"/>
</dbReference>
<evidence type="ECO:0000256" key="1">
    <source>
        <dbReference type="ARBA" id="ARBA00022630"/>
    </source>
</evidence>
<keyword evidence="3" id="KW-0560">Oxidoreductase</keyword>
<proteinExistence type="predicted"/>
<dbReference type="PANTHER" id="PTHR43004:SF8">
    <property type="entry name" value="FAD-BINDING DOMAIN-CONTAINING PROTEIN-RELATED"/>
    <property type="match status" value="1"/>
</dbReference>
<dbReference type="Gene3D" id="3.40.30.120">
    <property type="match status" value="1"/>
</dbReference>
<sequence length="602" mass="66633">MPDTLLSDANGSSTPVVEMDTLIIGAGPAGAALSSFLASHGIKGLMITNTRSNADTPRAHITNAAAIECLRDIGLEDQLTRLANGGEMIEHLRWTNTMNGREFGRIHAWGKGAMQSKYDKASPCRHFDLPQTLLEPVLVRYATLHGFNFRFDTEFLSFEDRGDHVLSTLRDMLTKATYTVRSRYLFGADGGRSRVIKQLDLPMYKQPSQGVAINVLADVDLSHLMNAGRTGHMNAVFQPERDTPPFARHVYARMIQPWKEWLFVMIPDAAAGFDVMGTKDQFEKRIKEVVGEDLDVTVKSISKWHINEVCAETFSRGNVFGLGDAVHRHPPTNGLGSNTCIQDAYNLAWKVAYVLQGKAGPDLLESYSAERVPVGMGVIRRANDGYRSLKETLESLGFDKGAVEERQAVAKELEANTPEGRARRQRLQAAFEHTKHVYQGLGIEMNQVYKSSAVFTEGVSGDDGLAAVNDPLFDYAPSTYPGRRLPHVWLTKPVPDSLISTHDVAGKGRFTLFTGIGGDDWDKAAAALGTELGIDVRVVTIGYGQEFHDPYFDWARIRGVEEDGAILVRPDRFVAWRANSILEEDDWAARTLRKVLKSVLAK</sequence>
<keyword evidence="1" id="KW-0285">Flavoprotein</keyword>
<comment type="caution">
    <text evidence="5">The sequence shown here is derived from an EMBL/GenBank/DDBJ whole genome shotgun (WGS) entry which is preliminary data.</text>
</comment>
<dbReference type="InterPro" id="IPR002938">
    <property type="entry name" value="FAD-bd"/>
</dbReference>
<keyword evidence="6" id="KW-1185">Reference proteome</keyword>
<dbReference type="Gene3D" id="3.30.9.10">
    <property type="entry name" value="D-Amino Acid Oxidase, subunit A, domain 2"/>
    <property type="match status" value="1"/>
</dbReference>
<evidence type="ECO:0000313" key="6">
    <source>
        <dbReference type="Proteomes" id="UP000774617"/>
    </source>
</evidence>
<gene>
    <name evidence="5" type="ORF">B0J12DRAFT_115718</name>
</gene>
<dbReference type="SUPFAM" id="SSF51905">
    <property type="entry name" value="FAD/NAD(P)-binding domain"/>
    <property type="match status" value="1"/>
</dbReference>
<name>A0ABQ8G936_9PEZI</name>
<dbReference type="Gene3D" id="3.50.50.60">
    <property type="entry name" value="FAD/NAD(P)-binding domain"/>
    <property type="match status" value="1"/>
</dbReference>
<dbReference type="EMBL" id="JAGTJR010000015">
    <property type="protein sequence ID" value="KAH7048462.1"/>
    <property type="molecule type" value="Genomic_DNA"/>
</dbReference>
<protein>
    <submittedName>
        <fullName evidence="5">2,4-dichlorophenol 6-monooxygenase</fullName>
    </submittedName>
</protein>
<organism evidence="5 6">
    <name type="scientific">Macrophomina phaseolina</name>
    <dbReference type="NCBI Taxonomy" id="35725"/>
    <lineage>
        <taxon>Eukaryota</taxon>
        <taxon>Fungi</taxon>
        <taxon>Dikarya</taxon>
        <taxon>Ascomycota</taxon>
        <taxon>Pezizomycotina</taxon>
        <taxon>Dothideomycetes</taxon>
        <taxon>Dothideomycetes incertae sedis</taxon>
        <taxon>Botryosphaeriales</taxon>
        <taxon>Botryosphaeriaceae</taxon>
        <taxon>Macrophomina</taxon>
    </lineage>
</organism>
<dbReference type="InterPro" id="IPR050641">
    <property type="entry name" value="RIFMO-like"/>
</dbReference>
<dbReference type="Pfam" id="PF21274">
    <property type="entry name" value="Rng_hyd_C"/>
    <property type="match status" value="1"/>
</dbReference>
<evidence type="ECO:0000256" key="3">
    <source>
        <dbReference type="ARBA" id="ARBA00023002"/>
    </source>
</evidence>
<reference evidence="5 6" key="1">
    <citation type="journal article" date="2021" name="Nat. Commun.">
        <title>Genetic determinants of endophytism in the Arabidopsis root mycobiome.</title>
        <authorList>
            <person name="Mesny F."/>
            <person name="Miyauchi S."/>
            <person name="Thiergart T."/>
            <person name="Pickel B."/>
            <person name="Atanasova L."/>
            <person name="Karlsson M."/>
            <person name="Huettel B."/>
            <person name="Barry K.W."/>
            <person name="Haridas S."/>
            <person name="Chen C."/>
            <person name="Bauer D."/>
            <person name="Andreopoulos W."/>
            <person name="Pangilinan J."/>
            <person name="LaButti K."/>
            <person name="Riley R."/>
            <person name="Lipzen A."/>
            <person name="Clum A."/>
            <person name="Drula E."/>
            <person name="Henrissat B."/>
            <person name="Kohler A."/>
            <person name="Grigoriev I.V."/>
            <person name="Martin F.M."/>
            <person name="Hacquard S."/>
        </authorList>
    </citation>
    <scope>NUCLEOTIDE SEQUENCE [LARGE SCALE GENOMIC DNA]</scope>
    <source>
        <strain evidence="5 6">MPI-SDFR-AT-0080</strain>
    </source>
</reference>
<dbReference type="PANTHER" id="PTHR43004">
    <property type="entry name" value="TRK SYSTEM POTASSIUM UPTAKE PROTEIN"/>
    <property type="match status" value="1"/>
</dbReference>
<evidence type="ECO:0000313" key="5">
    <source>
        <dbReference type="EMBL" id="KAH7048462.1"/>
    </source>
</evidence>
<dbReference type="InterPro" id="IPR036188">
    <property type="entry name" value="FAD/NAD-bd_sf"/>
</dbReference>
<evidence type="ECO:0000259" key="4">
    <source>
        <dbReference type="Pfam" id="PF01494"/>
    </source>
</evidence>
<dbReference type="Pfam" id="PF01494">
    <property type="entry name" value="FAD_binding_3"/>
    <property type="match status" value="1"/>
</dbReference>
<keyword evidence="2" id="KW-0274">FAD</keyword>